<reference evidence="1" key="1">
    <citation type="journal article" date="2021" name="Proc. Natl. Acad. Sci. U.S.A.">
        <title>A Catalog of Tens of Thousands of Viruses from Human Metagenomes Reveals Hidden Associations with Chronic Diseases.</title>
        <authorList>
            <person name="Tisza M.J."/>
            <person name="Buck C.B."/>
        </authorList>
    </citation>
    <scope>NUCLEOTIDE SEQUENCE</scope>
    <source>
        <strain evidence="1">CtX926</strain>
    </source>
</reference>
<protein>
    <submittedName>
        <fullName evidence="1">Uncharacterized protein</fullName>
    </submittedName>
</protein>
<evidence type="ECO:0000313" key="1">
    <source>
        <dbReference type="EMBL" id="DAD75969.1"/>
    </source>
</evidence>
<accession>A0A8S5M0X8</accession>
<dbReference type="EMBL" id="BK014793">
    <property type="protein sequence ID" value="DAD75969.1"/>
    <property type="molecule type" value="Genomic_DNA"/>
</dbReference>
<organism evidence="1">
    <name type="scientific">Siphoviridae sp. ctX926</name>
    <dbReference type="NCBI Taxonomy" id="2826366"/>
    <lineage>
        <taxon>Viruses</taxon>
        <taxon>Duplodnaviria</taxon>
        <taxon>Heunggongvirae</taxon>
        <taxon>Uroviricota</taxon>
        <taxon>Caudoviricetes</taxon>
    </lineage>
</organism>
<proteinExistence type="predicted"/>
<name>A0A8S5M0X8_9CAUD</name>
<sequence length="98" mass="11957">MINNQIEYLFHLCMEAQKGKDGSYEKRYAEKNDRPTVFFEMSGHVALLSIRIYKYGWKEYSDPDKVFEFYFDEEINQDEFQACRDYLLELIEEQKEEE</sequence>